<keyword evidence="2" id="KW-1185">Reference proteome</keyword>
<dbReference type="Proteomes" id="UP000264800">
    <property type="component" value="Unplaced"/>
</dbReference>
<organism evidence="1 2">
    <name type="scientific">Kryptolebias marmoratus</name>
    <name type="common">Mangrove killifish</name>
    <name type="synonym">Rivulus marmoratus</name>
    <dbReference type="NCBI Taxonomy" id="37003"/>
    <lineage>
        <taxon>Eukaryota</taxon>
        <taxon>Metazoa</taxon>
        <taxon>Chordata</taxon>
        <taxon>Craniata</taxon>
        <taxon>Vertebrata</taxon>
        <taxon>Euteleostomi</taxon>
        <taxon>Actinopterygii</taxon>
        <taxon>Neopterygii</taxon>
        <taxon>Teleostei</taxon>
        <taxon>Neoteleostei</taxon>
        <taxon>Acanthomorphata</taxon>
        <taxon>Ovalentaria</taxon>
        <taxon>Atherinomorphae</taxon>
        <taxon>Cyprinodontiformes</taxon>
        <taxon>Rivulidae</taxon>
        <taxon>Kryptolebias</taxon>
    </lineage>
</organism>
<dbReference type="AlphaFoldDB" id="A0A3Q2ZI03"/>
<sequence>SIRNNCVSGFGLRSKPRDRLTPGSDGCSLPPSNFLEIKVYDSQIVGAGRNQHEVHMRANLPVSGADTVTERLQNELEGDGKKALKRQTASPLVQNQRCLHVFLQKKTTDRNYIPSDFSECFWTNEAAHAHVNRTERCTELLTRWRPKISPLAASVQPSVSVFQ</sequence>
<reference evidence="1" key="1">
    <citation type="submission" date="2025-08" db="UniProtKB">
        <authorList>
            <consortium name="Ensembl"/>
        </authorList>
    </citation>
    <scope>IDENTIFICATION</scope>
</reference>
<name>A0A3Q2ZI03_KRYMA</name>
<accession>A0A3Q2ZI03</accession>
<dbReference type="STRING" id="37003.ENSKMAP00000003223"/>
<reference evidence="1" key="2">
    <citation type="submission" date="2025-09" db="UniProtKB">
        <authorList>
            <consortium name="Ensembl"/>
        </authorList>
    </citation>
    <scope>IDENTIFICATION</scope>
</reference>
<protein>
    <submittedName>
        <fullName evidence="1">Uncharacterized protein</fullName>
    </submittedName>
</protein>
<evidence type="ECO:0000313" key="2">
    <source>
        <dbReference type="Proteomes" id="UP000264800"/>
    </source>
</evidence>
<proteinExistence type="predicted"/>
<dbReference type="Ensembl" id="ENSKMAT00000003286.1">
    <property type="protein sequence ID" value="ENSKMAP00000003223.1"/>
    <property type="gene ID" value="ENSKMAG00000002427.1"/>
</dbReference>
<evidence type="ECO:0000313" key="1">
    <source>
        <dbReference type="Ensembl" id="ENSKMAP00000003223.1"/>
    </source>
</evidence>